<dbReference type="NCBIfam" id="NF002085">
    <property type="entry name" value="PRK00915.1-2"/>
    <property type="match status" value="1"/>
</dbReference>
<dbReference type="Gene3D" id="3.30.160.270">
    <property type="match status" value="1"/>
</dbReference>
<organism evidence="15 16">
    <name type="scientific">Candidatus Syntropharchaeum caldarium</name>
    <dbReference type="NCBI Taxonomy" id="1838285"/>
    <lineage>
        <taxon>Archaea</taxon>
        <taxon>Methanobacteriati</taxon>
        <taxon>Methanobacteriota</taxon>
        <taxon>Stenosarchaea group</taxon>
        <taxon>Methanomicrobia</taxon>
        <taxon>Methanosarcinales</taxon>
        <taxon>ANME-2 cluster</taxon>
        <taxon>Candidatus Syntropharchaeum</taxon>
    </lineage>
</organism>
<feature type="domain" description="Pyruvate carboxyltransferase" evidence="14">
    <location>
        <begin position="27"/>
        <end position="278"/>
    </location>
</feature>
<dbReference type="Proteomes" id="UP000186940">
    <property type="component" value="Unassembled WGS sequence"/>
</dbReference>
<dbReference type="SUPFAM" id="SSF110921">
    <property type="entry name" value="2-isopropylmalate synthase LeuA, allosteric (dimerisation) domain"/>
    <property type="match status" value="1"/>
</dbReference>
<evidence type="ECO:0000256" key="4">
    <source>
        <dbReference type="ARBA" id="ARBA00006154"/>
    </source>
</evidence>
<evidence type="ECO:0000256" key="5">
    <source>
        <dbReference type="ARBA" id="ARBA00012973"/>
    </source>
</evidence>
<dbReference type="FunFam" id="3.20.20.70:FF:000010">
    <property type="entry name" value="2-isopropylmalate synthase"/>
    <property type="match status" value="1"/>
</dbReference>
<dbReference type="AlphaFoldDB" id="A0A1F2P854"/>
<dbReference type="Gene3D" id="3.20.20.70">
    <property type="entry name" value="Aldolase class I"/>
    <property type="match status" value="1"/>
</dbReference>
<dbReference type="EC" id="2.3.3.13" evidence="5"/>
<proteinExistence type="inferred from homology"/>
<evidence type="ECO:0000256" key="12">
    <source>
        <dbReference type="ARBA" id="ARBA00069691"/>
    </source>
</evidence>
<dbReference type="NCBIfam" id="TIGR02090">
    <property type="entry name" value="LEU1_arch"/>
    <property type="match status" value="1"/>
</dbReference>
<dbReference type="InterPro" id="IPR054691">
    <property type="entry name" value="LeuA/HCS_post-cat"/>
</dbReference>
<comment type="caution">
    <text evidence="15">The sequence shown here is derived from an EMBL/GenBank/DDBJ whole genome shotgun (WGS) entry which is preliminary data.</text>
</comment>
<evidence type="ECO:0000256" key="11">
    <source>
        <dbReference type="ARBA" id="ARBA00030312"/>
    </source>
</evidence>
<dbReference type="Gene3D" id="1.10.238.260">
    <property type="match status" value="1"/>
</dbReference>
<keyword evidence="8 13" id="KW-0808">Transferase</keyword>
<evidence type="ECO:0000313" key="16">
    <source>
        <dbReference type="Proteomes" id="UP000186940"/>
    </source>
</evidence>
<dbReference type="InterPro" id="IPR002034">
    <property type="entry name" value="AIPM/Hcit_synth_CS"/>
</dbReference>
<dbReference type="Pfam" id="PF00682">
    <property type="entry name" value="HMGL-like"/>
    <property type="match status" value="1"/>
</dbReference>
<evidence type="ECO:0000256" key="13">
    <source>
        <dbReference type="RuleBase" id="RU003523"/>
    </source>
</evidence>
<dbReference type="PANTHER" id="PTHR10277">
    <property type="entry name" value="HOMOCITRATE SYNTHASE-RELATED"/>
    <property type="match status" value="1"/>
</dbReference>
<comment type="pathway">
    <text evidence="3">Amino-acid biosynthesis; L-leucine biosynthesis; L-leucine from 3-methyl-2-oxobutanoate: step 1/4.</text>
</comment>
<evidence type="ECO:0000259" key="14">
    <source>
        <dbReference type="PROSITE" id="PS50991"/>
    </source>
</evidence>
<dbReference type="GO" id="GO:0019298">
    <property type="term" value="P:coenzyme B biosynthetic process"/>
    <property type="evidence" value="ECO:0007669"/>
    <property type="project" value="TreeGrafter"/>
</dbReference>
<comment type="similarity">
    <text evidence="4 13">Belongs to the alpha-IPM synthase/homocitrate synthase family.</text>
</comment>
<dbReference type="PROSITE" id="PS50991">
    <property type="entry name" value="PYR_CT"/>
    <property type="match status" value="1"/>
</dbReference>
<dbReference type="InterPro" id="IPR011830">
    <property type="entry name" value="LEU1_arch"/>
</dbReference>
<evidence type="ECO:0000256" key="8">
    <source>
        <dbReference type="ARBA" id="ARBA00022679"/>
    </source>
</evidence>
<evidence type="ECO:0000256" key="10">
    <source>
        <dbReference type="ARBA" id="ARBA00029993"/>
    </source>
</evidence>
<dbReference type="CDD" id="cd07940">
    <property type="entry name" value="DRE_TIM_IPMS"/>
    <property type="match status" value="1"/>
</dbReference>
<protein>
    <recommendedName>
        <fullName evidence="12">Probable 2-isopropylmalate synthase</fullName>
        <ecNumber evidence="5">2.3.3.13</ecNumber>
    </recommendedName>
    <alternativeName>
        <fullName evidence="10">Alpha-IPM synthase</fullName>
    </alternativeName>
    <alternativeName>
        <fullName evidence="11">Alpha-isopropylmalate synthase</fullName>
    </alternativeName>
</protein>
<evidence type="ECO:0000256" key="3">
    <source>
        <dbReference type="ARBA" id="ARBA00004689"/>
    </source>
</evidence>
<keyword evidence="16" id="KW-1185">Reference proteome</keyword>
<dbReference type="FunFam" id="1.10.238.260:FF:000001">
    <property type="entry name" value="2-isopropylmalate synthase"/>
    <property type="match status" value="1"/>
</dbReference>
<evidence type="ECO:0000256" key="9">
    <source>
        <dbReference type="ARBA" id="ARBA00023304"/>
    </source>
</evidence>
<dbReference type="InterPro" id="IPR013785">
    <property type="entry name" value="Aldolase_TIM"/>
</dbReference>
<dbReference type="InterPro" id="IPR000891">
    <property type="entry name" value="PYR_CT"/>
</dbReference>
<keyword evidence="6" id="KW-0432">Leucine biosynthesis</keyword>
<evidence type="ECO:0000256" key="7">
    <source>
        <dbReference type="ARBA" id="ARBA00022605"/>
    </source>
</evidence>
<accession>A0A1F2P854</accession>
<dbReference type="PANTHER" id="PTHR10277:SF9">
    <property type="entry name" value="2-ISOPROPYLMALATE SYNTHASE 1, CHLOROPLASTIC-RELATED"/>
    <property type="match status" value="1"/>
</dbReference>
<dbReference type="PROSITE" id="PS00815">
    <property type="entry name" value="AIPM_HOMOCIT_SYNTH_1"/>
    <property type="match status" value="1"/>
</dbReference>
<dbReference type="PATRIC" id="fig|1838285.3.peg.1682"/>
<dbReference type="InterPro" id="IPR050073">
    <property type="entry name" value="2-IPM_HCS-like"/>
</dbReference>
<dbReference type="SUPFAM" id="SSF51569">
    <property type="entry name" value="Aldolase"/>
    <property type="match status" value="1"/>
</dbReference>
<evidence type="ECO:0000256" key="6">
    <source>
        <dbReference type="ARBA" id="ARBA00022430"/>
    </source>
</evidence>
<comment type="function">
    <text evidence="2">Catalyzes the condensation of the acetyl group of acetyl-CoA with 3-methyl-2-oxobutanoate (2-oxoisovalerate) to form 3-carboxy-3-hydroxy-4-methylpentanoate (2-isopropylmalate).</text>
</comment>
<dbReference type="GO" id="GO:0003852">
    <property type="term" value="F:2-isopropylmalate synthase activity"/>
    <property type="evidence" value="ECO:0007669"/>
    <property type="project" value="UniProtKB-EC"/>
</dbReference>
<keyword evidence="7" id="KW-0028">Amino-acid biosynthesis</keyword>
<gene>
    <name evidence="15" type="ORF">SCAL_001657</name>
</gene>
<dbReference type="PROSITE" id="PS00816">
    <property type="entry name" value="AIPM_HOMOCIT_SYNTH_2"/>
    <property type="match status" value="1"/>
</dbReference>
<dbReference type="Pfam" id="PF08502">
    <property type="entry name" value="LeuA_dimer"/>
    <property type="match status" value="1"/>
</dbReference>
<dbReference type="SMART" id="SM00917">
    <property type="entry name" value="LeuA_dimer"/>
    <property type="match status" value="1"/>
</dbReference>
<dbReference type="Pfam" id="PF22617">
    <property type="entry name" value="HCS_D2"/>
    <property type="match status" value="1"/>
</dbReference>
<dbReference type="GO" id="GO:0009098">
    <property type="term" value="P:L-leucine biosynthetic process"/>
    <property type="evidence" value="ECO:0007669"/>
    <property type="project" value="UniProtKB-KW"/>
</dbReference>
<dbReference type="InterPro" id="IPR013709">
    <property type="entry name" value="2-isopropylmalate_synth_dimer"/>
</dbReference>
<comment type="catalytic activity">
    <reaction evidence="1">
        <text>3-methyl-2-oxobutanoate + acetyl-CoA + H2O = (2S)-2-isopropylmalate + CoA + H(+)</text>
        <dbReference type="Rhea" id="RHEA:21524"/>
        <dbReference type="ChEBI" id="CHEBI:1178"/>
        <dbReference type="ChEBI" id="CHEBI:11851"/>
        <dbReference type="ChEBI" id="CHEBI:15377"/>
        <dbReference type="ChEBI" id="CHEBI:15378"/>
        <dbReference type="ChEBI" id="CHEBI:57287"/>
        <dbReference type="ChEBI" id="CHEBI:57288"/>
        <dbReference type="EC" id="2.3.3.13"/>
    </reaction>
</comment>
<reference evidence="15" key="1">
    <citation type="submission" date="2016-05" db="EMBL/GenBank/DDBJ databases">
        <title>Microbial consortia oxidize butane by reversing methanogenesis.</title>
        <authorList>
            <person name="Laso-Perez R."/>
            <person name="Richter M."/>
            <person name="Wegener G."/>
            <person name="Musat F."/>
        </authorList>
    </citation>
    <scope>NUCLEOTIDE SEQUENCE [LARGE SCALE GENOMIC DNA]</scope>
    <source>
        <strain evidence="15">BOX2</strain>
    </source>
</reference>
<dbReference type="STRING" id="1838285.SCAL_001657"/>
<sequence length="523" mass="57054">MNVRFIKPDGKSETMTYYPDVLRGESVRIFDTTLRDGEQTPGIAFTLEEKVEIARQLDKLGVDVIEAGFPISSHDEQTAVKTITKEGFDATICGLARVIREDIDACIDADVDMVHVFVSTSDIQRETTIMKSRDEVCEISVESVEYVKSHGVQCLFSAMDASRTDLDYLIRIFKLVEEAGVDAINVPDTVGVLVPSMMYNLMSQIRENITVPLDVHCHNDFGLAVANTLMAVEAGARQVQVAINGLGERAGNANLAEVVMSLHSIYGAKTGIRTEYLYETSKILERLTGMHILPNTPIVGENAFSHESGIHAHGVLKASATFEPGIMTPEMVGHKRRIVVGKHTGAHAVAEKLNDVGIEVTQEQLEEILNRVKEVGSKGKMVTDADLYTIAEVVLGELGEQEQVLKLKELSVMTGTCMTSTAVVRAIVRGKERAVAEIGVGPVDAALNAVKSLFSEFETVKLRDLRIDAITGGSDALADVMIAVEDEKGRIVTARGVREDIVLASVDALVSGINRLFFRKKRN</sequence>
<dbReference type="EMBL" id="LYOS01000006">
    <property type="protein sequence ID" value="OFV67215.1"/>
    <property type="molecule type" value="Genomic_DNA"/>
</dbReference>
<evidence type="ECO:0000256" key="1">
    <source>
        <dbReference type="ARBA" id="ARBA00000064"/>
    </source>
</evidence>
<dbReference type="InterPro" id="IPR036230">
    <property type="entry name" value="LeuA_allosteric_dom_sf"/>
</dbReference>
<name>A0A1F2P854_9EURY</name>
<evidence type="ECO:0000256" key="2">
    <source>
        <dbReference type="ARBA" id="ARBA00003715"/>
    </source>
</evidence>
<keyword evidence="9" id="KW-0100">Branched-chain amino acid biosynthesis</keyword>
<evidence type="ECO:0000313" key="15">
    <source>
        <dbReference type="EMBL" id="OFV67215.1"/>
    </source>
</evidence>